<evidence type="ECO:0000313" key="1">
    <source>
        <dbReference type="EMBL" id="KAJ5166792.1"/>
    </source>
</evidence>
<dbReference type="GeneID" id="81426874"/>
<reference evidence="1" key="1">
    <citation type="submission" date="2022-11" db="EMBL/GenBank/DDBJ databases">
        <authorList>
            <person name="Petersen C."/>
        </authorList>
    </citation>
    <scope>NUCLEOTIDE SEQUENCE</scope>
    <source>
        <strain evidence="1">IBT 26290</strain>
    </source>
</reference>
<organism evidence="1 2">
    <name type="scientific">Penicillium canariense</name>
    <dbReference type="NCBI Taxonomy" id="189055"/>
    <lineage>
        <taxon>Eukaryota</taxon>
        <taxon>Fungi</taxon>
        <taxon>Dikarya</taxon>
        <taxon>Ascomycota</taxon>
        <taxon>Pezizomycotina</taxon>
        <taxon>Eurotiomycetes</taxon>
        <taxon>Eurotiomycetidae</taxon>
        <taxon>Eurotiales</taxon>
        <taxon>Aspergillaceae</taxon>
        <taxon>Penicillium</taxon>
    </lineage>
</organism>
<accession>A0A9W9I6V3</accession>
<reference evidence="1" key="2">
    <citation type="journal article" date="2023" name="IMA Fungus">
        <title>Comparative genomic study of the Penicillium genus elucidates a diverse pangenome and 15 lateral gene transfer events.</title>
        <authorList>
            <person name="Petersen C."/>
            <person name="Sorensen T."/>
            <person name="Nielsen M.R."/>
            <person name="Sondergaard T.E."/>
            <person name="Sorensen J.L."/>
            <person name="Fitzpatrick D.A."/>
            <person name="Frisvad J.C."/>
            <person name="Nielsen K.L."/>
        </authorList>
    </citation>
    <scope>NUCLEOTIDE SEQUENCE</scope>
    <source>
        <strain evidence="1">IBT 26290</strain>
    </source>
</reference>
<protein>
    <submittedName>
        <fullName evidence="1">Monooxygenase FAD-binding</fullName>
    </submittedName>
</protein>
<dbReference type="OrthoDB" id="4362035at2759"/>
<dbReference type="EMBL" id="JAPQKN010000003">
    <property type="protein sequence ID" value="KAJ5166792.1"/>
    <property type="molecule type" value="Genomic_DNA"/>
</dbReference>
<dbReference type="GO" id="GO:0004497">
    <property type="term" value="F:monooxygenase activity"/>
    <property type="evidence" value="ECO:0007669"/>
    <property type="project" value="UniProtKB-KW"/>
</dbReference>
<gene>
    <name evidence="1" type="ORF">N7482_005573</name>
</gene>
<dbReference type="Proteomes" id="UP001149163">
    <property type="component" value="Unassembled WGS sequence"/>
</dbReference>
<sequence>MAPLKGLICGGGCLARTTTKLFPILKCGGSQIDLSGTSIEAAKRMGLLEAIRGILLTPKDVKATILVNKSGKGA</sequence>
<proteinExistence type="predicted"/>
<evidence type="ECO:0000313" key="2">
    <source>
        <dbReference type="Proteomes" id="UP001149163"/>
    </source>
</evidence>
<dbReference type="AlphaFoldDB" id="A0A9W9I6V3"/>
<name>A0A9W9I6V3_9EURO</name>
<keyword evidence="2" id="KW-1185">Reference proteome</keyword>
<dbReference type="RefSeq" id="XP_056543253.1">
    <property type="nucleotide sequence ID" value="XM_056687698.1"/>
</dbReference>
<comment type="caution">
    <text evidence="1">The sequence shown here is derived from an EMBL/GenBank/DDBJ whole genome shotgun (WGS) entry which is preliminary data.</text>
</comment>
<keyword evidence="1" id="KW-0560">Oxidoreductase</keyword>
<keyword evidence="1" id="KW-0503">Monooxygenase</keyword>